<evidence type="ECO:0000313" key="2">
    <source>
        <dbReference type="Proteomes" id="UP000054937"/>
    </source>
</evidence>
<keyword evidence="2" id="KW-1185">Reference proteome</keyword>
<evidence type="ECO:0000313" key="1">
    <source>
        <dbReference type="EMBL" id="KRX08598.1"/>
    </source>
</evidence>
<gene>
    <name evidence="1" type="ORF">PPERSA_01851</name>
</gene>
<dbReference type="Proteomes" id="UP000054937">
    <property type="component" value="Unassembled WGS sequence"/>
</dbReference>
<dbReference type="EMBL" id="LDAU01000061">
    <property type="protein sequence ID" value="KRX08598.1"/>
    <property type="molecule type" value="Genomic_DNA"/>
</dbReference>
<proteinExistence type="predicted"/>
<accession>A0A0V0R259</accession>
<dbReference type="InParanoid" id="A0A0V0R259"/>
<sequence length="305" mass="36633">MDQILSLALNNFNLFEIDQSIFYGESSFVFTRYLNKIACVNEYNISLKKIILVKEKEHSQLQKKIFDLMLNYQKIFHDEQIFLQINIQNLAIVFEQSDTQELCQQISSYREILLNPENVSISNLELTIEFDKSIQEEQQQINNNNNLLFQELINYLLTDNMKFKKLTLQFQMKNQVDKRIKYYLRYNDKNSHLNLDLYHKYLQFDEISESMICLNLWLLNCLQTSQLTIQDFYIERIFNTQLMSESEINYAQEMNESIKAFKNYKNISIYPLCEETDKFNLQLQEDLQQQNYALTNYASQEQQEI</sequence>
<reference evidence="1 2" key="1">
    <citation type="journal article" date="2015" name="Sci. Rep.">
        <title>Genome of the facultative scuticociliatosis pathogen Pseudocohnilembus persalinus provides insight into its virulence through horizontal gene transfer.</title>
        <authorList>
            <person name="Xiong J."/>
            <person name="Wang G."/>
            <person name="Cheng J."/>
            <person name="Tian M."/>
            <person name="Pan X."/>
            <person name="Warren A."/>
            <person name="Jiang C."/>
            <person name="Yuan D."/>
            <person name="Miao W."/>
        </authorList>
    </citation>
    <scope>NUCLEOTIDE SEQUENCE [LARGE SCALE GENOMIC DNA]</scope>
    <source>
        <strain evidence="1">36N120E</strain>
    </source>
</reference>
<protein>
    <submittedName>
        <fullName evidence="1">Uncharacterized protein</fullName>
    </submittedName>
</protein>
<dbReference type="AlphaFoldDB" id="A0A0V0R259"/>
<organism evidence="1 2">
    <name type="scientific">Pseudocohnilembus persalinus</name>
    <name type="common">Ciliate</name>
    <dbReference type="NCBI Taxonomy" id="266149"/>
    <lineage>
        <taxon>Eukaryota</taxon>
        <taxon>Sar</taxon>
        <taxon>Alveolata</taxon>
        <taxon>Ciliophora</taxon>
        <taxon>Intramacronucleata</taxon>
        <taxon>Oligohymenophorea</taxon>
        <taxon>Scuticociliatia</taxon>
        <taxon>Philasterida</taxon>
        <taxon>Pseudocohnilembidae</taxon>
        <taxon>Pseudocohnilembus</taxon>
    </lineage>
</organism>
<name>A0A0V0R259_PSEPJ</name>
<comment type="caution">
    <text evidence="1">The sequence shown here is derived from an EMBL/GenBank/DDBJ whole genome shotgun (WGS) entry which is preliminary data.</text>
</comment>